<proteinExistence type="predicted"/>
<comment type="caution">
    <text evidence="3">The sequence shown here is derived from an EMBL/GenBank/DDBJ whole genome shotgun (WGS) entry which is preliminary data.</text>
</comment>
<dbReference type="Proteomes" id="UP001283361">
    <property type="component" value="Unassembled WGS sequence"/>
</dbReference>
<gene>
    <name evidence="3" type="ORF">RRG08_030338</name>
</gene>
<keyword evidence="1" id="KW-1133">Transmembrane helix</keyword>
<reference evidence="3" key="1">
    <citation type="journal article" date="2023" name="G3 (Bethesda)">
        <title>A reference genome for the long-term kleptoplast-retaining sea slug Elysia crispata morphotype clarki.</title>
        <authorList>
            <person name="Eastman K.E."/>
            <person name="Pendleton A.L."/>
            <person name="Shaikh M.A."/>
            <person name="Suttiyut T."/>
            <person name="Ogas R."/>
            <person name="Tomko P."/>
            <person name="Gavelis G."/>
            <person name="Widhalm J.R."/>
            <person name="Wisecaver J.H."/>
        </authorList>
    </citation>
    <scope>NUCLEOTIDE SEQUENCE</scope>
    <source>
        <strain evidence="3">ECLA1</strain>
    </source>
</reference>
<protein>
    <recommendedName>
        <fullName evidence="2">Tyrosine-protein kinase ephrin type A/B receptor-like domain-containing protein</fullName>
    </recommendedName>
</protein>
<dbReference type="Pfam" id="PF07699">
    <property type="entry name" value="Ephrin_rec_like"/>
    <property type="match status" value="1"/>
</dbReference>
<dbReference type="AlphaFoldDB" id="A0AAE0YIL1"/>
<evidence type="ECO:0000259" key="2">
    <source>
        <dbReference type="Pfam" id="PF07699"/>
    </source>
</evidence>
<accession>A0AAE0YIL1</accession>
<name>A0AAE0YIL1_9GAST</name>
<dbReference type="EMBL" id="JAWDGP010006114">
    <property type="protein sequence ID" value="KAK3746928.1"/>
    <property type="molecule type" value="Genomic_DNA"/>
</dbReference>
<keyword evidence="1" id="KW-0472">Membrane</keyword>
<feature type="domain" description="Tyrosine-protein kinase ephrin type A/B receptor-like" evidence="2">
    <location>
        <begin position="398"/>
        <end position="444"/>
    </location>
</feature>
<sequence length="504" mass="57959">MVHGCYFQLIKVALVLELTFSAILNGVIGSSSAFTSFLMEKPKNISKPKAAYRSKLSIIHEALRRNGCMDGKFNRSFSKHGLKALQDEMVSRLKMEQRNVGFQKPIRRQTRWLGYLQRYPYSLDRIAYKKLNYLRSKRNAIQNQILNDISAQQRSIDRQVHARFHEILTHCLPVSEASVEMGYVRIHQSNTFEVVCKPGKTRPLQTFKNWTCDPKWLLERDMYIPSMCNAKILPSFIAMEQEITLDGLRNSPCGRKPNLAVVQRVWQEHLRTRKMATFKVDSRSFKFSLNFIGGECAGSFQSEQDFRVETKIRVDVSHAPMTFKLRNSTRRGVQAVLNRETDLMFGNLLRDGVITNYSIKRGVLLFKAIACPDKATSVQRDERYFESDIPSCRYCDRGMYLHRELEMCIRCPRGWYSREIDEDCTLCPLVENAKSVSADSLADCFSIPVCSECISAGLVESLVIAVSFNMLVMLVILWSFRGAFKSHKNVPEDEQATSEKKRSR</sequence>
<keyword evidence="4" id="KW-1185">Reference proteome</keyword>
<evidence type="ECO:0000256" key="1">
    <source>
        <dbReference type="SAM" id="Phobius"/>
    </source>
</evidence>
<organism evidence="3 4">
    <name type="scientific">Elysia crispata</name>
    <name type="common">lettuce slug</name>
    <dbReference type="NCBI Taxonomy" id="231223"/>
    <lineage>
        <taxon>Eukaryota</taxon>
        <taxon>Metazoa</taxon>
        <taxon>Spiralia</taxon>
        <taxon>Lophotrochozoa</taxon>
        <taxon>Mollusca</taxon>
        <taxon>Gastropoda</taxon>
        <taxon>Heterobranchia</taxon>
        <taxon>Euthyneura</taxon>
        <taxon>Panpulmonata</taxon>
        <taxon>Sacoglossa</taxon>
        <taxon>Placobranchoidea</taxon>
        <taxon>Plakobranchidae</taxon>
        <taxon>Elysia</taxon>
    </lineage>
</organism>
<feature type="transmembrane region" description="Helical" evidence="1">
    <location>
        <begin position="454"/>
        <end position="478"/>
    </location>
</feature>
<feature type="transmembrane region" description="Helical" evidence="1">
    <location>
        <begin position="12"/>
        <end position="39"/>
    </location>
</feature>
<evidence type="ECO:0000313" key="3">
    <source>
        <dbReference type="EMBL" id="KAK3746928.1"/>
    </source>
</evidence>
<evidence type="ECO:0000313" key="4">
    <source>
        <dbReference type="Proteomes" id="UP001283361"/>
    </source>
</evidence>
<keyword evidence="1" id="KW-0812">Transmembrane</keyword>
<dbReference type="InterPro" id="IPR011641">
    <property type="entry name" value="Tyr-kin_ephrin_A/B_rcpt-like"/>
</dbReference>